<evidence type="ECO:0000313" key="7">
    <source>
        <dbReference type="Proteomes" id="UP000245207"/>
    </source>
</evidence>
<dbReference type="GO" id="GO:0003677">
    <property type="term" value="F:DNA binding"/>
    <property type="evidence" value="ECO:0007669"/>
    <property type="project" value="InterPro"/>
</dbReference>
<dbReference type="GO" id="GO:0003906">
    <property type="term" value="F:DNA-(apurinic or apyrimidinic site) endonuclease activity"/>
    <property type="evidence" value="ECO:0007669"/>
    <property type="project" value="TreeGrafter"/>
</dbReference>
<dbReference type="GO" id="GO:0008311">
    <property type="term" value="F:double-stranded DNA 3'-5' DNA exonuclease activity"/>
    <property type="evidence" value="ECO:0007669"/>
    <property type="project" value="TreeGrafter"/>
</dbReference>
<comment type="cofactor">
    <cofactor evidence="1">
        <name>Mg(2+)</name>
        <dbReference type="ChEBI" id="CHEBI:18420"/>
    </cofactor>
</comment>
<evidence type="ECO:0000256" key="4">
    <source>
        <dbReference type="ARBA" id="ARBA00022842"/>
    </source>
</evidence>
<dbReference type="InterPro" id="IPR020847">
    <property type="entry name" value="AP_endonuclease_F1_BS"/>
</dbReference>
<protein>
    <submittedName>
        <fullName evidence="6">RNA-directed DNA polymerase, eukaryota</fullName>
    </submittedName>
</protein>
<name>A0A2U1MT51_ARTAN</name>
<dbReference type="InterPro" id="IPR036691">
    <property type="entry name" value="Endo/exonu/phosph_ase_sf"/>
</dbReference>
<dbReference type="AlphaFoldDB" id="A0A2U1MT51"/>
<feature type="compositionally biased region" description="Basic and acidic residues" evidence="5">
    <location>
        <begin position="1"/>
        <end position="18"/>
    </location>
</feature>
<dbReference type="PROSITE" id="PS00726">
    <property type="entry name" value="AP_NUCLEASE_F1_1"/>
    <property type="match status" value="1"/>
</dbReference>
<dbReference type="GO" id="GO:0008081">
    <property type="term" value="F:phosphoric diester hydrolase activity"/>
    <property type="evidence" value="ECO:0007669"/>
    <property type="project" value="TreeGrafter"/>
</dbReference>
<keyword evidence="7" id="KW-1185">Reference proteome</keyword>
<keyword evidence="6" id="KW-0695">RNA-directed DNA polymerase</keyword>
<dbReference type="PANTHER" id="PTHR22748">
    <property type="entry name" value="AP ENDONUCLEASE"/>
    <property type="match status" value="1"/>
</dbReference>
<evidence type="ECO:0000256" key="3">
    <source>
        <dbReference type="ARBA" id="ARBA00022801"/>
    </source>
</evidence>
<proteinExistence type="predicted"/>
<keyword evidence="4" id="KW-0460">Magnesium</keyword>
<dbReference type="Proteomes" id="UP000245207">
    <property type="component" value="Unassembled WGS sequence"/>
</dbReference>
<dbReference type="PANTHER" id="PTHR22748:SF11">
    <property type="entry name" value="OS07G0184032 PROTEIN"/>
    <property type="match status" value="1"/>
</dbReference>
<dbReference type="InterPro" id="IPR004808">
    <property type="entry name" value="AP_endonuc_1"/>
</dbReference>
<accession>A0A2U1MT51</accession>
<evidence type="ECO:0000256" key="1">
    <source>
        <dbReference type="ARBA" id="ARBA00001946"/>
    </source>
</evidence>
<keyword evidence="6" id="KW-0548">Nucleotidyltransferase</keyword>
<dbReference type="Gene3D" id="3.60.10.10">
    <property type="entry name" value="Endonuclease/exonuclease/phosphatase"/>
    <property type="match status" value="1"/>
</dbReference>
<dbReference type="GO" id="GO:0046872">
    <property type="term" value="F:metal ion binding"/>
    <property type="evidence" value="ECO:0007669"/>
    <property type="project" value="UniProtKB-KW"/>
</dbReference>
<evidence type="ECO:0000256" key="5">
    <source>
        <dbReference type="SAM" id="MobiDB-lite"/>
    </source>
</evidence>
<sequence>MNDRDQEELLARKDKREVSPTSSTERNDGRSKKKRKSSQVNEFIEDTFVTMFNQGKDIGENQSNKKVCKRSIVKAKEMARKIKAGGSGEATNGTADVFKELCDSNGECSGTFRFGTNQEVNIRGLGECGKKGWIKSIIRTEKPDMIGIQETKSVVVDDEWVEDIWGEWDMGGILLIWDKRVFTCKEAIGDERFIAMRGSWQGKDEDVFLVCIYRPHVTRQKASLWDRLSGLMHRWQGAWCIFGDLNVVRSSDDRFNSQVNLKEASDFNDFINNMRYFSGKR</sequence>
<keyword evidence="3" id="KW-0378">Hydrolase</keyword>
<organism evidence="6 7">
    <name type="scientific">Artemisia annua</name>
    <name type="common">Sweet wormwood</name>
    <dbReference type="NCBI Taxonomy" id="35608"/>
    <lineage>
        <taxon>Eukaryota</taxon>
        <taxon>Viridiplantae</taxon>
        <taxon>Streptophyta</taxon>
        <taxon>Embryophyta</taxon>
        <taxon>Tracheophyta</taxon>
        <taxon>Spermatophyta</taxon>
        <taxon>Magnoliopsida</taxon>
        <taxon>eudicotyledons</taxon>
        <taxon>Gunneridae</taxon>
        <taxon>Pentapetalae</taxon>
        <taxon>asterids</taxon>
        <taxon>campanulids</taxon>
        <taxon>Asterales</taxon>
        <taxon>Asteraceae</taxon>
        <taxon>Asteroideae</taxon>
        <taxon>Anthemideae</taxon>
        <taxon>Artemisiinae</taxon>
        <taxon>Artemisia</taxon>
    </lineage>
</organism>
<dbReference type="EMBL" id="PKPP01004420">
    <property type="protein sequence ID" value="PWA64445.1"/>
    <property type="molecule type" value="Genomic_DNA"/>
</dbReference>
<dbReference type="GO" id="GO:0006284">
    <property type="term" value="P:base-excision repair"/>
    <property type="evidence" value="ECO:0007669"/>
    <property type="project" value="TreeGrafter"/>
</dbReference>
<evidence type="ECO:0000256" key="2">
    <source>
        <dbReference type="ARBA" id="ARBA00022723"/>
    </source>
</evidence>
<keyword evidence="2" id="KW-0479">Metal-binding</keyword>
<dbReference type="GO" id="GO:0003964">
    <property type="term" value="F:RNA-directed DNA polymerase activity"/>
    <property type="evidence" value="ECO:0007669"/>
    <property type="project" value="UniProtKB-KW"/>
</dbReference>
<feature type="region of interest" description="Disordered" evidence="5">
    <location>
        <begin position="1"/>
        <end position="39"/>
    </location>
</feature>
<comment type="caution">
    <text evidence="6">The sequence shown here is derived from an EMBL/GenBank/DDBJ whole genome shotgun (WGS) entry which is preliminary data.</text>
</comment>
<reference evidence="6 7" key="1">
    <citation type="journal article" date="2018" name="Mol. Plant">
        <title>The genome of Artemisia annua provides insight into the evolution of Asteraceae family and artemisinin biosynthesis.</title>
        <authorList>
            <person name="Shen Q."/>
            <person name="Zhang L."/>
            <person name="Liao Z."/>
            <person name="Wang S."/>
            <person name="Yan T."/>
            <person name="Shi P."/>
            <person name="Liu M."/>
            <person name="Fu X."/>
            <person name="Pan Q."/>
            <person name="Wang Y."/>
            <person name="Lv Z."/>
            <person name="Lu X."/>
            <person name="Zhang F."/>
            <person name="Jiang W."/>
            <person name="Ma Y."/>
            <person name="Chen M."/>
            <person name="Hao X."/>
            <person name="Li L."/>
            <person name="Tang Y."/>
            <person name="Lv G."/>
            <person name="Zhou Y."/>
            <person name="Sun X."/>
            <person name="Brodelius P.E."/>
            <person name="Rose J.K.C."/>
            <person name="Tang K."/>
        </authorList>
    </citation>
    <scope>NUCLEOTIDE SEQUENCE [LARGE SCALE GENOMIC DNA]</scope>
    <source>
        <strain evidence="7">cv. Huhao1</strain>
        <tissue evidence="6">Leaf</tissue>
    </source>
</reference>
<keyword evidence="6" id="KW-0808">Transferase</keyword>
<gene>
    <name evidence="6" type="ORF">CTI12_AA344380</name>
</gene>
<dbReference type="STRING" id="35608.A0A2U1MT51"/>
<dbReference type="SUPFAM" id="SSF56219">
    <property type="entry name" value="DNase I-like"/>
    <property type="match status" value="1"/>
</dbReference>
<evidence type="ECO:0000313" key="6">
    <source>
        <dbReference type="EMBL" id="PWA64445.1"/>
    </source>
</evidence>
<dbReference type="OrthoDB" id="498125at2759"/>
<dbReference type="GO" id="GO:0005634">
    <property type="term" value="C:nucleus"/>
    <property type="evidence" value="ECO:0007669"/>
    <property type="project" value="TreeGrafter"/>
</dbReference>